<comment type="caution">
    <text evidence="1">The sequence shown here is derived from an EMBL/GenBank/DDBJ whole genome shotgun (WGS) entry which is preliminary data.</text>
</comment>
<name>A0ABN7ND34_TIMPD</name>
<evidence type="ECO:0000313" key="2">
    <source>
        <dbReference type="Proteomes" id="UP001153148"/>
    </source>
</evidence>
<sequence length="130" mass="14899">MESGKPPSSPDLDSSLNLPVLGSLAQHDEREVYPHLRRGRVANQLGKNLLGTRNVDLNTELKVIGSPFYYESDALDHTATEHSILLFVQVIRICTSYAYQLGMMKDEFRKKVPPLAWRECRKLFWKNDPQ</sequence>
<reference evidence="1" key="1">
    <citation type="submission" date="2021-03" db="EMBL/GenBank/DDBJ databases">
        <authorList>
            <person name="Tran Van P."/>
        </authorList>
    </citation>
    <scope>NUCLEOTIDE SEQUENCE</scope>
</reference>
<evidence type="ECO:0000313" key="1">
    <source>
        <dbReference type="EMBL" id="CAG2053753.1"/>
    </source>
</evidence>
<gene>
    <name evidence="1" type="ORF">TPAB3V08_LOCUS799</name>
</gene>
<dbReference type="Proteomes" id="UP001153148">
    <property type="component" value="Unassembled WGS sequence"/>
</dbReference>
<organism evidence="1 2">
    <name type="scientific">Timema podura</name>
    <name type="common">Walking stick</name>
    <dbReference type="NCBI Taxonomy" id="61482"/>
    <lineage>
        <taxon>Eukaryota</taxon>
        <taxon>Metazoa</taxon>
        <taxon>Ecdysozoa</taxon>
        <taxon>Arthropoda</taxon>
        <taxon>Hexapoda</taxon>
        <taxon>Insecta</taxon>
        <taxon>Pterygota</taxon>
        <taxon>Neoptera</taxon>
        <taxon>Polyneoptera</taxon>
        <taxon>Phasmatodea</taxon>
        <taxon>Timematodea</taxon>
        <taxon>Timematoidea</taxon>
        <taxon>Timematidae</taxon>
        <taxon>Timema</taxon>
    </lineage>
</organism>
<proteinExistence type="predicted"/>
<keyword evidence="2" id="KW-1185">Reference proteome</keyword>
<accession>A0ABN7ND34</accession>
<dbReference type="EMBL" id="CAJPIN010000645">
    <property type="protein sequence ID" value="CAG2053753.1"/>
    <property type="molecule type" value="Genomic_DNA"/>
</dbReference>
<protein>
    <submittedName>
        <fullName evidence="1">Uncharacterized protein</fullName>
    </submittedName>
</protein>